<dbReference type="Pfam" id="PF06985">
    <property type="entry name" value="HET"/>
    <property type="match status" value="1"/>
</dbReference>
<evidence type="ECO:0000313" key="4">
    <source>
        <dbReference type="Proteomes" id="UP001521184"/>
    </source>
</evidence>
<organism evidence="3 4">
    <name type="scientific">Diplodia intermedia</name>
    <dbReference type="NCBI Taxonomy" id="856260"/>
    <lineage>
        <taxon>Eukaryota</taxon>
        <taxon>Fungi</taxon>
        <taxon>Dikarya</taxon>
        <taxon>Ascomycota</taxon>
        <taxon>Pezizomycotina</taxon>
        <taxon>Dothideomycetes</taxon>
        <taxon>Dothideomycetes incertae sedis</taxon>
        <taxon>Botryosphaeriales</taxon>
        <taxon>Botryosphaeriaceae</taxon>
        <taxon>Diplodia</taxon>
    </lineage>
</organism>
<accession>A0ABR3TRF2</accession>
<dbReference type="InterPro" id="IPR052895">
    <property type="entry name" value="HetReg/Transcr_Mod"/>
</dbReference>
<protein>
    <recommendedName>
        <fullName evidence="2">Heterokaryon incompatibility domain-containing protein</fullName>
    </recommendedName>
</protein>
<dbReference type="Proteomes" id="UP001521184">
    <property type="component" value="Unassembled WGS sequence"/>
</dbReference>
<sequence length="548" mass="64176">MKKTKTTYHYEPLSNSTTQFRLLKLLPGKDDEELKCKLEVHFRRSSGKGAATPSYCAISYVWGPELETPPTIRCHERRVEIQPSLEDALRRLREKSGSQYLWTDAICIDQGNEDEKKSQILEMGSVYQDATKVYVWLGTNDREDAFTLMNHLGDRMERDDDKFRKAAENCRSKQWEALSKLLKNDWFERVWTLQEICLASRGLVMSGINEVEWARFVSICRRLHATCRKLRHKHDLRFYRVLRTDVDFRTGHEGPGYLLKLVRTRKCKEPIDRIRGILGHNFFRQFQRDHGHPFIRPEYLRTEITEFDHEVTQQLLKLPEPLYILSLVQQEKDKDKDTMCNYTHPSWVPRFKQGTDVSTLADETKRDGSWNAGGKSTLGRLFPQQNVLDVKGVEVDSIEWQSEKITNRLKNGDSNDLVKSIWQKMKEVSGDKKKEKDLFREFCEIFYLENHFSNRERSQESYPDTNRQMAHCLAYFADNKIDQSCVKRLRNKYPDGIAEEFFPDVLHHCRNRRFVVTQKKGYLGLAPEVSRASPDGKGDKSSPFPTET</sequence>
<dbReference type="PANTHER" id="PTHR24148">
    <property type="entry name" value="ANKYRIN REPEAT DOMAIN-CONTAINING PROTEIN 39 HOMOLOG-RELATED"/>
    <property type="match status" value="1"/>
</dbReference>
<gene>
    <name evidence="3" type="ORF">SLS58_005367</name>
</gene>
<keyword evidence="4" id="KW-1185">Reference proteome</keyword>
<evidence type="ECO:0000313" key="3">
    <source>
        <dbReference type="EMBL" id="KAL1642598.1"/>
    </source>
</evidence>
<feature type="region of interest" description="Disordered" evidence="1">
    <location>
        <begin position="526"/>
        <end position="548"/>
    </location>
</feature>
<proteinExistence type="predicted"/>
<name>A0ABR3TRF2_9PEZI</name>
<dbReference type="EMBL" id="JAKEKT020000032">
    <property type="protein sequence ID" value="KAL1642598.1"/>
    <property type="molecule type" value="Genomic_DNA"/>
</dbReference>
<feature type="domain" description="Heterokaryon incompatibility" evidence="2">
    <location>
        <begin position="55"/>
        <end position="195"/>
    </location>
</feature>
<comment type="caution">
    <text evidence="3">The sequence shown here is derived from an EMBL/GenBank/DDBJ whole genome shotgun (WGS) entry which is preliminary data.</text>
</comment>
<evidence type="ECO:0000256" key="1">
    <source>
        <dbReference type="SAM" id="MobiDB-lite"/>
    </source>
</evidence>
<dbReference type="PANTHER" id="PTHR24148:SF64">
    <property type="entry name" value="HETEROKARYON INCOMPATIBILITY DOMAIN-CONTAINING PROTEIN"/>
    <property type="match status" value="1"/>
</dbReference>
<evidence type="ECO:0000259" key="2">
    <source>
        <dbReference type="Pfam" id="PF06985"/>
    </source>
</evidence>
<reference evidence="3 4" key="1">
    <citation type="journal article" date="2023" name="Plant Dis.">
        <title>First Report of Diplodia intermedia Causing Canker and Dieback Diseases on Apple Trees in Canada.</title>
        <authorList>
            <person name="Ellouze W."/>
            <person name="Ilyukhin E."/>
            <person name="Sulman M."/>
            <person name="Ali S."/>
        </authorList>
    </citation>
    <scope>NUCLEOTIDE SEQUENCE [LARGE SCALE GENOMIC DNA]</scope>
    <source>
        <strain evidence="3 4">M45-28</strain>
    </source>
</reference>
<dbReference type="InterPro" id="IPR010730">
    <property type="entry name" value="HET"/>
</dbReference>